<evidence type="ECO:0000313" key="2">
    <source>
        <dbReference type="EMBL" id="KAJ7307858.1"/>
    </source>
</evidence>
<sequence>MMLAQMKQLVNTDAFKMVKELRLHKKDLLINTILMDARVHGWFDDYRFGIWPVEEDGRRYGKIFRFEHNQCDVDGEWLLAAARPAKFPRPGQGQRETSEQRQARETDDEERKEDRTKYNMADEPALRELLKVHFETCLHWHVKGMGWDK</sequence>
<proteinExistence type="predicted"/>
<protein>
    <submittedName>
        <fullName evidence="2">Uncharacterized protein</fullName>
    </submittedName>
</protein>
<reference evidence="2" key="1">
    <citation type="submission" date="2023-03" db="EMBL/GenBank/DDBJ databases">
        <title>Massive genome expansion in bonnet fungi (Mycena s.s.) driven by repeated elements and novel gene families across ecological guilds.</title>
        <authorList>
            <consortium name="Lawrence Berkeley National Laboratory"/>
            <person name="Harder C.B."/>
            <person name="Miyauchi S."/>
            <person name="Viragh M."/>
            <person name="Kuo A."/>
            <person name="Thoen E."/>
            <person name="Andreopoulos B."/>
            <person name="Lu D."/>
            <person name="Skrede I."/>
            <person name="Drula E."/>
            <person name="Henrissat B."/>
            <person name="Morin E."/>
            <person name="Kohler A."/>
            <person name="Barry K."/>
            <person name="LaButti K."/>
            <person name="Morin E."/>
            <person name="Salamov A."/>
            <person name="Lipzen A."/>
            <person name="Mereny Z."/>
            <person name="Hegedus B."/>
            <person name="Baldrian P."/>
            <person name="Stursova M."/>
            <person name="Weitz H."/>
            <person name="Taylor A."/>
            <person name="Grigoriev I.V."/>
            <person name="Nagy L.G."/>
            <person name="Martin F."/>
            <person name="Kauserud H."/>
        </authorList>
    </citation>
    <scope>NUCLEOTIDE SEQUENCE</scope>
    <source>
        <strain evidence="2">CBHHK002</strain>
    </source>
</reference>
<evidence type="ECO:0000256" key="1">
    <source>
        <dbReference type="SAM" id="MobiDB-lite"/>
    </source>
</evidence>
<dbReference type="AlphaFoldDB" id="A0AAD6Z5J2"/>
<accession>A0AAD6Z5J2</accession>
<feature type="compositionally biased region" description="Basic and acidic residues" evidence="1">
    <location>
        <begin position="96"/>
        <end position="105"/>
    </location>
</feature>
<dbReference type="Proteomes" id="UP001218218">
    <property type="component" value="Unassembled WGS sequence"/>
</dbReference>
<keyword evidence="3" id="KW-1185">Reference proteome</keyword>
<organism evidence="2 3">
    <name type="scientific">Mycena albidolilacea</name>
    <dbReference type="NCBI Taxonomy" id="1033008"/>
    <lineage>
        <taxon>Eukaryota</taxon>
        <taxon>Fungi</taxon>
        <taxon>Dikarya</taxon>
        <taxon>Basidiomycota</taxon>
        <taxon>Agaricomycotina</taxon>
        <taxon>Agaricomycetes</taxon>
        <taxon>Agaricomycetidae</taxon>
        <taxon>Agaricales</taxon>
        <taxon>Marasmiineae</taxon>
        <taxon>Mycenaceae</taxon>
        <taxon>Mycena</taxon>
    </lineage>
</organism>
<evidence type="ECO:0000313" key="3">
    <source>
        <dbReference type="Proteomes" id="UP001218218"/>
    </source>
</evidence>
<feature type="region of interest" description="Disordered" evidence="1">
    <location>
        <begin position="84"/>
        <end position="118"/>
    </location>
</feature>
<gene>
    <name evidence="2" type="ORF">DFH08DRAFT_491211</name>
</gene>
<comment type="caution">
    <text evidence="2">The sequence shown here is derived from an EMBL/GenBank/DDBJ whole genome shotgun (WGS) entry which is preliminary data.</text>
</comment>
<dbReference type="EMBL" id="JARIHO010000086">
    <property type="protein sequence ID" value="KAJ7307858.1"/>
    <property type="molecule type" value="Genomic_DNA"/>
</dbReference>
<name>A0AAD6Z5J2_9AGAR</name>